<dbReference type="SUPFAM" id="SSF57903">
    <property type="entry name" value="FYVE/PHD zinc finger"/>
    <property type="match status" value="1"/>
</dbReference>
<feature type="chain" id="PRO_5035418415" evidence="6">
    <location>
        <begin position="22"/>
        <end position="666"/>
    </location>
</feature>
<keyword evidence="2 4" id="KW-0863">Zinc-finger</keyword>
<dbReference type="InterPro" id="IPR007588">
    <property type="entry name" value="Znf_FLYWCH"/>
</dbReference>
<keyword evidence="6" id="KW-0732">Signal</keyword>
<gene>
    <name evidence="8" type="primary">Hypp1246</name>
    <name evidence="8" type="ORF">BLAG_LOCUS13432</name>
</gene>
<evidence type="ECO:0000256" key="2">
    <source>
        <dbReference type="ARBA" id="ARBA00022771"/>
    </source>
</evidence>
<feature type="compositionally biased region" description="Acidic residues" evidence="5">
    <location>
        <begin position="147"/>
        <end position="160"/>
    </location>
</feature>
<dbReference type="PROSITE" id="PS01359">
    <property type="entry name" value="ZF_PHD_1"/>
    <property type="match status" value="1"/>
</dbReference>
<dbReference type="InterPro" id="IPR019787">
    <property type="entry name" value="Znf_PHD-finger"/>
</dbReference>
<dbReference type="SMART" id="SM00249">
    <property type="entry name" value="PHD"/>
    <property type="match status" value="1"/>
</dbReference>
<sequence length="666" mass="76460">MSVQFIVLVTAMATVYPCVVCKTNVRPKQEALQCDNCNRWQHRTCQKEITQKVYWQVVHEKVVLESWHCKDCTTPSEPMQVDEPSILLSPPSGESTRVSDQLDGSYRTEDLSAPYGPPPDREDELQEEDGSYRTEDLSAPYGPPPDREDELQEDEDEDSLPDFSHDSIAPVVEIQERSCQHPADEMMETDPDTTQTDRMTYTIVAESSQRGGDMLFSSIGYSYTEKKREGGKVYWRCSKRYKKNVDCRATMIQSGETFEPGRHDHNHTPELGTTLKAQVGVEIRSKAPQQIFDVASNLVDDVLLEAGDRPGMPSQAALLRRVNRAKAKMRPAEPQDLDFELADEYTPDDFLIGDIEVLWGRNQEKARHLIFATPYQLKLLSEARRLYLDGTFKVVREPFYQLFSIHAFLRSGDDIKQVPLAFALMSRRKKADYQAVLAHIKASLPTRAEMVECVLDFEMGMWQALPLAFPDVQIKGCVFHWCQTVWKKAQKLGLQVSYSEDEQVHRWLRRLLALPFLPAEAIVPAFEALYETSRGALTELARYVQSTWIESSVWSPRRWSVYKQSVRTNNDVEGWHTRLNLKAKKSALPLYLLVDLLHREARLVRVQARQVCEGELRRYQRTTYRNLQGSLFRAWQKFANGEKSAKDLLVTCAKIYGPVVRYVSEE</sequence>
<feature type="domain" description="PHD-type" evidence="7">
    <location>
        <begin position="15"/>
        <end position="75"/>
    </location>
</feature>
<evidence type="ECO:0000313" key="9">
    <source>
        <dbReference type="Proteomes" id="UP000838412"/>
    </source>
</evidence>
<keyword evidence="3" id="KW-0862">Zinc</keyword>
<dbReference type="Gene3D" id="3.30.40.10">
    <property type="entry name" value="Zinc/RING finger domain, C3HC4 (zinc finger)"/>
    <property type="match status" value="1"/>
</dbReference>
<dbReference type="Gene3D" id="2.20.25.240">
    <property type="match status" value="1"/>
</dbReference>
<dbReference type="PANTHER" id="PTHR20956">
    <property type="entry name" value="HEH2P"/>
    <property type="match status" value="1"/>
</dbReference>
<proteinExistence type="predicted"/>
<dbReference type="OrthoDB" id="10067360at2759"/>
<evidence type="ECO:0000259" key="7">
    <source>
        <dbReference type="PROSITE" id="PS50016"/>
    </source>
</evidence>
<dbReference type="InterPro" id="IPR013083">
    <property type="entry name" value="Znf_RING/FYVE/PHD"/>
</dbReference>
<dbReference type="PROSITE" id="PS50016">
    <property type="entry name" value="ZF_PHD_2"/>
    <property type="match status" value="1"/>
</dbReference>
<evidence type="ECO:0000256" key="5">
    <source>
        <dbReference type="SAM" id="MobiDB-lite"/>
    </source>
</evidence>
<evidence type="ECO:0000313" key="8">
    <source>
        <dbReference type="EMBL" id="CAH1253790.1"/>
    </source>
</evidence>
<dbReference type="InterPro" id="IPR011011">
    <property type="entry name" value="Znf_FYVE_PHD"/>
</dbReference>
<reference evidence="8" key="1">
    <citation type="submission" date="2022-01" db="EMBL/GenBank/DDBJ databases">
        <authorList>
            <person name="Braso-Vives M."/>
        </authorList>
    </citation>
    <scope>NUCLEOTIDE SEQUENCE</scope>
</reference>
<dbReference type="GO" id="GO:0008270">
    <property type="term" value="F:zinc ion binding"/>
    <property type="evidence" value="ECO:0007669"/>
    <property type="project" value="UniProtKB-KW"/>
</dbReference>
<dbReference type="InterPro" id="IPR018289">
    <property type="entry name" value="MULE_transposase_dom"/>
</dbReference>
<evidence type="ECO:0000256" key="6">
    <source>
        <dbReference type="SAM" id="SignalP"/>
    </source>
</evidence>
<evidence type="ECO:0000256" key="3">
    <source>
        <dbReference type="ARBA" id="ARBA00022833"/>
    </source>
</evidence>
<dbReference type="Proteomes" id="UP000838412">
    <property type="component" value="Chromosome 2"/>
</dbReference>
<evidence type="ECO:0000256" key="1">
    <source>
        <dbReference type="ARBA" id="ARBA00022723"/>
    </source>
</evidence>
<dbReference type="InterPro" id="IPR001965">
    <property type="entry name" value="Znf_PHD"/>
</dbReference>
<dbReference type="Pfam" id="PF10551">
    <property type="entry name" value="MULE"/>
    <property type="match status" value="1"/>
</dbReference>
<dbReference type="AlphaFoldDB" id="A0A8J9ZHJ1"/>
<dbReference type="PANTHER" id="PTHR20956:SF12">
    <property type="entry name" value="FLYWCH-TYPE DOMAIN-CONTAINING PROTEIN"/>
    <property type="match status" value="1"/>
</dbReference>
<name>A0A8J9ZHJ1_BRALA</name>
<evidence type="ECO:0000256" key="4">
    <source>
        <dbReference type="PROSITE-ProRule" id="PRU00146"/>
    </source>
</evidence>
<feature type="region of interest" description="Disordered" evidence="5">
    <location>
        <begin position="73"/>
        <end position="164"/>
    </location>
</feature>
<dbReference type="EMBL" id="OV696687">
    <property type="protein sequence ID" value="CAH1253790.1"/>
    <property type="molecule type" value="Genomic_DNA"/>
</dbReference>
<dbReference type="InterPro" id="IPR019786">
    <property type="entry name" value="Zinc_finger_PHD-type_CS"/>
</dbReference>
<accession>A0A8J9ZHJ1</accession>
<feature type="signal peptide" evidence="6">
    <location>
        <begin position="1"/>
        <end position="21"/>
    </location>
</feature>
<dbReference type="Pfam" id="PF04500">
    <property type="entry name" value="FLYWCH"/>
    <property type="match status" value="1"/>
</dbReference>
<protein>
    <submittedName>
        <fullName evidence="8">Hypp1246 protein</fullName>
    </submittedName>
</protein>
<organism evidence="8 9">
    <name type="scientific">Branchiostoma lanceolatum</name>
    <name type="common">Common lancelet</name>
    <name type="synonym">Amphioxus lanceolatum</name>
    <dbReference type="NCBI Taxonomy" id="7740"/>
    <lineage>
        <taxon>Eukaryota</taxon>
        <taxon>Metazoa</taxon>
        <taxon>Chordata</taxon>
        <taxon>Cephalochordata</taxon>
        <taxon>Leptocardii</taxon>
        <taxon>Amphioxiformes</taxon>
        <taxon>Branchiostomatidae</taxon>
        <taxon>Branchiostoma</taxon>
    </lineage>
</organism>
<keyword evidence="9" id="KW-1185">Reference proteome</keyword>
<keyword evidence="1" id="KW-0479">Metal-binding</keyword>